<proteinExistence type="predicted"/>
<organism evidence="3 4">
    <name type="scientific">Massilia timonae</name>
    <dbReference type="NCBI Taxonomy" id="47229"/>
    <lineage>
        <taxon>Bacteria</taxon>
        <taxon>Pseudomonadati</taxon>
        <taxon>Pseudomonadota</taxon>
        <taxon>Betaproteobacteria</taxon>
        <taxon>Burkholderiales</taxon>
        <taxon>Oxalobacteraceae</taxon>
        <taxon>Telluria group</taxon>
        <taxon>Massilia</taxon>
    </lineage>
</organism>
<keyword evidence="3" id="KW-0378">Hydrolase</keyword>
<dbReference type="AlphaFoldDB" id="A0A1S2N5Z8"/>
<reference evidence="3 4" key="1">
    <citation type="submission" date="2014-10" db="EMBL/GenBank/DDBJ databases">
        <authorList>
            <person name="Seo M.-J."/>
            <person name="Seok Y.J."/>
            <person name="Cha I.-T."/>
        </authorList>
    </citation>
    <scope>NUCLEOTIDE SEQUENCE [LARGE SCALE GENOMIC DNA]</scope>
    <source>
        <strain evidence="3 4">NEU</strain>
    </source>
</reference>
<evidence type="ECO:0000259" key="2">
    <source>
        <dbReference type="Pfam" id="PF12697"/>
    </source>
</evidence>
<dbReference type="Gene3D" id="3.40.50.1820">
    <property type="entry name" value="alpha/beta hydrolase"/>
    <property type="match status" value="1"/>
</dbReference>
<dbReference type="RefSeq" id="WP_071363963.1">
    <property type="nucleotide sequence ID" value="NZ_JRYB01000001.1"/>
</dbReference>
<dbReference type="InterPro" id="IPR029058">
    <property type="entry name" value="AB_hydrolase_fold"/>
</dbReference>
<keyword evidence="1" id="KW-0732">Signal</keyword>
<accession>A0A1S2N5Z8</accession>
<gene>
    <name evidence="3" type="ORF">LO55_4971</name>
</gene>
<evidence type="ECO:0000256" key="1">
    <source>
        <dbReference type="SAM" id="SignalP"/>
    </source>
</evidence>
<evidence type="ECO:0000313" key="4">
    <source>
        <dbReference type="Proteomes" id="UP000180246"/>
    </source>
</evidence>
<dbReference type="PANTHER" id="PTHR43265:SF1">
    <property type="entry name" value="ESTERASE ESTD"/>
    <property type="match status" value="1"/>
</dbReference>
<dbReference type="SUPFAM" id="SSF53474">
    <property type="entry name" value="alpha/beta-Hydrolases"/>
    <property type="match status" value="1"/>
</dbReference>
<dbReference type="Proteomes" id="UP000180246">
    <property type="component" value="Unassembled WGS sequence"/>
</dbReference>
<dbReference type="PANTHER" id="PTHR43265">
    <property type="entry name" value="ESTERASE ESTD"/>
    <property type="match status" value="1"/>
</dbReference>
<feature type="domain" description="AB hydrolase-1" evidence="2">
    <location>
        <begin position="93"/>
        <end position="310"/>
    </location>
</feature>
<comment type="caution">
    <text evidence="3">The sequence shown here is derived from an EMBL/GenBank/DDBJ whole genome shotgun (WGS) entry which is preliminary data.</text>
</comment>
<dbReference type="InterPro" id="IPR000073">
    <property type="entry name" value="AB_hydrolase_1"/>
</dbReference>
<dbReference type="GO" id="GO:0052689">
    <property type="term" value="F:carboxylic ester hydrolase activity"/>
    <property type="evidence" value="ECO:0007669"/>
    <property type="project" value="TreeGrafter"/>
</dbReference>
<feature type="chain" id="PRO_5010349480" evidence="1">
    <location>
        <begin position="28"/>
        <end position="333"/>
    </location>
</feature>
<sequence>MSTSAHRFILACSLTTALAVSLPAAGAQRQETFQFNGWSLDRVTLPADAGPAVSYYLSKPKAKAPLVLFVQGSGCTPPFSGLGTQERSASILPWVPLAQSGRYAVMSVDKPYQPAQQDGQGGSANGCGDVFNKQFSYDAWLAALRAALRHALARPEIDATRVLVVGISEGGVMAAGLARAVPDVGAVALAGVSGTTQLFDAIAHIHQGGGSDEDKLRELASLDATVKDIQADPASGSKQAWGHPYRRWSSFLAQSPGDNLLQSKARVYIVSGMRDASVPILSTEVMYAQLRAQGRDVTIRRLPGANHDLVTEGGGAEQVMGEYGAIMRWFDAS</sequence>
<protein>
    <submittedName>
        <fullName evidence="3">Alpha/beta hydrolase fold family protein</fullName>
    </submittedName>
</protein>
<feature type="signal peptide" evidence="1">
    <location>
        <begin position="1"/>
        <end position="27"/>
    </location>
</feature>
<dbReference type="Pfam" id="PF12697">
    <property type="entry name" value="Abhydrolase_6"/>
    <property type="match status" value="1"/>
</dbReference>
<evidence type="ECO:0000313" key="3">
    <source>
        <dbReference type="EMBL" id="OIJ40240.1"/>
    </source>
</evidence>
<dbReference type="InterPro" id="IPR053145">
    <property type="entry name" value="AB_hydrolase_Est10"/>
</dbReference>
<dbReference type="EMBL" id="JRYB01000001">
    <property type="protein sequence ID" value="OIJ40240.1"/>
    <property type="molecule type" value="Genomic_DNA"/>
</dbReference>
<name>A0A1S2N5Z8_9BURK</name>